<dbReference type="OrthoDB" id="4034942at2759"/>
<dbReference type="STRING" id="1266660.A0A1G4JTH2"/>
<dbReference type="EMBL" id="LT598457">
    <property type="protein sequence ID" value="SCU94127.1"/>
    <property type="molecule type" value="Genomic_DNA"/>
</dbReference>
<dbReference type="Proteomes" id="UP000190274">
    <property type="component" value="Chromosome G"/>
</dbReference>
<name>A0A1G4JTH2_9SACH</name>
<keyword evidence="1" id="KW-0472">Membrane</keyword>
<evidence type="ECO:0000256" key="1">
    <source>
        <dbReference type="SAM" id="Phobius"/>
    </source>
</evidence>
<keyword evidence="1" id="KW-0812">Transmembrane</keyword>
<keyword evidence="1" id="KW-1133">Transmembrane helix</keyword>
<sequence>MVLNGHNPNVIDWPDAKLIIPIAKKHPSFEFVQRLFYNAGVVASFSYVIAALVLQPLLQHQTEQRVELSITCLLSLRRIISTLESKLENVSVTAQGYNERINCVSSKTNIDRCTQTEPENKSRKDSQQKSGWLKIISKLKEARTLVDGHQDEQILDSEPNDHYLPLKFQIQSFNSNLRGLNVQNSDEKTRKSIQAIREMKGWIINGKTV</sequence>
<organism evidence="2 3">
    <name type="scientific">Lachancea dasiensis</name>
    <dbReference type="NCBI Taxonomy" id="1072105"/>
    <lineage>
        <taxon>Eukaryota</taxon>
        <taxon>Fungi</taxon>
        <taxon>Dikarya</taxon>
        <taxon>Ascomycota</taxon>
        <taxon>Saccharomycotina</taxon>
        <taxon>Saccharomycetes</taxon>
        <taxon>Saccharomycetales</taxon>
        <taxon>Saccharomycetaceae</taxon>
        <taxon>Lachancea</taxon>
    </lineage>
</organism>
<feature type="transmembrane region" description="Helical" evidence="1">
    <location>
        <begin position="35"/>
        <end position="54"/>
    </location>
</feature>
<keyword evidence="3" id="KW-1185">Reference proteome</keyword>
<reference evidence="3" key="1">
    <citation type="submission" date="2016-03" db="EMBL/GenBank/DDBJ databases">
        <authorList>
            <person name="Devillers H."/>
        </authorList>
    </citation>
    <scope>NUCLEOTIDE SEQUENCE [LARGE SCALE GENOMIC DNA]</scope>
</reference>
<evidence type="ECO:0000313" key="3">
    <source>
        <dbReference type="Proteomes" id="UP000190274"/>
    </source>
</evidence>
<dbReference type="AlphaFoldDB" id="A0A1G4JTH2"/>
<proteinExistence type="predicted"/>
<gene>
    <name evidence="2" type="ORF">LADA_0G06722G</name>
</gene>
<accession>A0A1G4JTH2</accession>
<evidence type="ECO:0000313" key="2">
    <source>
        <dbReference type="EMBL" id="SCU94127.1"/>
    </source>
</evidence>
<protein>
    <submittedName>
        <fullName evidence="2">LADA_0G06722g1_1</fullName>
    </submittedName>
</protein>